<dbReference type="GO" id="GO:0004386">
    <property type="term" value="F:helicase activity"/>
    <property type="evidence" value="ECO:0007669"/>
    <property type="project" value="UniProtKB-KW"/>
</dbReference>
<evidence type="ECO:0000313" key="1">
    <source>
        <dbReference type="EMBL" id="CAK9098580.1"/>
    </source>
</evidence>
<accession>A0ABP0RDD0</accession>
<name>A0ABP0RDD0_9DINO</name>
<keyword evidence="1" id="KW-0347">Helicase</keyword>
<keyword evidence="1" id="KW-0547">Nucleotide-binding</keyword>
<keyword evidence="1" id="KW-0378">Hydrolase</keyword>
<organism evidence="1 2">
    <name type="scientific">Durusdinium trenchii</name>
    <dbReference type="NCBI Taxonomy" id="1381693"/>
    <lineage>
        <taxon>Eukaryota</taxon>
        <taxon>Sar</taxon>
        <taxon>Alveolata</taxon>
        <taxon>Dinophyceae</taxon>
        <taxon>Suessiales</taxon>
        <taxon>Symbiodiniaceae</taxon>
        <taxon>Durusdinium</taxon>
    </lineage>
</organism>
<dbReference type="SUPFAM" id="SSF52540">
    <property type="entry name" value="P-loop containing nucleoside triphosphate hydrolases"/>
    <property type="match status" value="1"/>
</dbReference>
<feature type="non-terminal residue" evidence="1">
    <location>
        <position position="141"/>
    </location>
</feature>
<keyword evidence="1" id="KW-0067">ATP-binding</keyword>
<proteinExistence type="predicted"/>
<comment type="caution">
    <text evidence="1">The sequence shown here is derived from an EMBL/GenBank/DDBJ whole genome shotgun (WGS) entry which is preliminary data.</text>
</comment>
<dbReference type="InterPro" id="IPR027417">
    <property type="entry name" value="P-loop_NTPase"/>
</dbReference>
<gene>
    <name evidence="1" type="ORF">SCF082_LOCUS46191</name>
</gene>
<evidence type="ECO:0000313" key="2">
    <source>
        <dbReference type="Proteomes" id="UP001642464"/>
    </source>
</evidence>
<dbReference type="Proteomes" id="UP001642464">
    <property type="component" value="Unassembled WGS sequence"/>
</dbReference>
<keyword evidence="2" id="KW-1185">Reference proteome</keyword>
<reference evidence="1 2" key="1">
    <citation type="submission" date="2024-02" db="EMBL/GenBank/DDBJ databases">
        <authorList>
            <person name="Chen Y."/>
            <person name="Shah S."/>
            <person name="Dougan E. K."/>
            <person name="Thang M."/>
            <person name="Chan C."/>
        </authorList>
    </citation>
    <scope>NUCLEOTIDE SEQUENCE [LARGE SCALE GENOMIC DNA]</scope>
</reference>
<sequence length="141" mass="15343">MPAVIEGYDPRSKCLHVVTKLNKSLAVHLYTEDVEGHGRVTYFPVRMGYAGTVQKIQGTTLPHVTVWLDRAACKAAAYVALSRVQRDEDYAVAGKVHPKHFAISAAAPAQPDTRLSGRRLRAVERPSLSSVVLAAPARPQS</sequence>
<protein>
    <submittedName>
        <fullName evidence="1">ATP-dependent DNA helicase PIF1</fullName>
    </submittedName>
</protein>
<dbReference type="EMBL" id="CAXAMM010041307">
    <property type="protein sequence ID" value="CAK9098580.1"/>
    <property type="molecule type" value="Genomic_DNA"/>
</dbReference>